<dbReference type="OMA" id="ICTERFA"/>
<evidence type="ECO:0000256" key="2">
    <source>
        <dbReference type="SAM" id="MobiDB-lite"/>
    </source>
</evidence>
<evidence type="ECO:0000256" key="1">
    <source>
        <dbReference type="PROSITE-ProRule" id="PRU00042"/>
    </source>
</evidence>
<feature type="domain" description="C2H2-type" evidence="3">
    <location>
        <begin position="98"/>
        <end position="120"/>
    </location>
</feature>
<keyword evidence="5" id="KW-1185">Reference proteome</keyword>
<dbReference type="Proteomes" id="UP000494040">
    <property type="component" value="Unassembled WGS sequence"/>
</dbReference>
<dbReference type="Gene3D" id="3.30.160.60">
    <property type="entry name" value="Classic Zinc Finger"/>
    <property type="match status" value="1"/>
</dbReference>
<dbReference type="GO" id="GO:0008270">
    <property type="term" value="F:zinc ion binding"/>
    <property type="evidence" value="ECO:0007669"/>
    <property type="project" value="UniProtKB-KW"/>
</dbReference>
<reference evidence="4" key="1">
    <citation type="submission" date="2022-01" db="UniProtKB">
        <authorList>
            <consortium name="EnsemblMetazoa"/>
        </authorList>
    </citation>
    <scope>IDENTIFICATION</scope>
</reference>
<organism evidence="4 5">
    <name type="scientific">Cimex lectularius</name>
    <name type="common">Bed bug</name>
    <name type="synonym">Acanthia lectularia</name>
    <dbReference type="NCBI Taxonomy" id="79782"/>
    <lineage>
        <taxon>Eukaryota</taxon>
        <taxon>Metazoa</taxon>
        <taxon>Ecdysozoa</taxon>
        <taxon>Arthropoda</taxon>
        <taxon>Hexapoda</taxon>
        <taxon>Insecta</taxon>
        <taxon>Pterygota</taxon>
        <taxon>Neoptera</taxon>
        <taxon>Paraneoptera</taxon>
        <taxon>Hemiptera</taxon>
        <taxon>Heteroptera</taxon>
        <taxon>Panheteroptera</taxon>
        <taxon>Cimicomorpha</taxon>
        <taxon>Cimicidae</taxon>
        <taxon>Cimex</taxon>
    </lineage>
</organism>
<feature type="region of interest" description="Disordered" evidence="2">
    <location>
        <begin position="40"/>
        <end position="75"/>
    </location>
</feature>
<keyword evidence="1" id="KW-0863">Zinc-finger</keyword>
<dbReference type="EnsemblMetazoa" id="XM_014402845.1">
    <property type="protein sequence ID" value="XP_014258331.1"/>
    <property type="gene ID" value="LOC106671886"/>
</dbReference>
<proteinExistence type="predicted"/>
<accession>A0A8I6S7L5</accession>
<keyword evidence="1" id="KW-0479">Metal-binding</keyword>
<dbReference type="KEGG" id="clec:106671886"/>
<dbReference type="InterPro" id="IPR013087">
    <property type="entry name" value="Znf_C2H2_type"/>
</dbReference>
<evidence type="ECO:0000313" key="4">
    <source>
        <dbReference type="EnsemblMetazoa" id="XP_014258331.1"/>
    </source>
</evidence>
<name>A0A8I6S7L5_CIMLE</name>
<dbReference type="AlphaFoldDB" id="A0A8I6S7L5"/>
<evidence type="ECO:0000259" key="3">
    <source>
        <dbReference type="PROSITE" id="PS50157"/>
    </source>
</evidence>
<protein>
    <recommendedName>
        <fullName evidence="3">C2H2-type domain-containing protein</fullName>
    </recommendedName>
</protein>
<keyword evidence="1" id="KW-0862">Zinc</keyword>
<dbReference type="OrthoDB" id="8054813at2759"/>
<dbReference type="PROSITE" id="PS00028">
    <property type="entry name" value="ZINC_FINGER_C2H2_1"/>
    <property type="match status" value="1"/>
</dbReference>
<feature type="region of interest" description="Disordered" evidence="2">
    <location>
        <begin position="1"/>
        <end position="26"/>
    </location>
</feature>
<dbReference type="PROSITE" id="PS50157">
    <property type="entry name" value="ZINC_FINGER_C2H2_2"/>
    <property type="match status" value="1"/>
</dbReference>
<feature type="compositionally biased region" description="Gly residues" evidence="2">
    <location>
        <begin position="1"/>
        <end position="11"/>
    </location>
</feature>
<evidence type="ECO:0000313" key="5">
    <source>
        <dbReference type="Proteomes" id="UP000494040"/>
    </source>
</evidence>
<sequence length="170" mass="19143">MCDNAKGGGNDVEGCPSTRNSTLRKRKMCSKSEIQLTLDGSPEFKKFEDDDDRPEILTPPPSCEEQCMTAKEPPPDLPKMFLDLLEPVQGLRPRKLEFTCPVCSLRLASHNSLVTHNKTHGRPACLHCLKRFPSHSLMARHSQNCRQVQTVMVTSKYGRSRNVRCYLGLS</sequence>
<dbReference type="GeneID" id="106671886"/>
<dbReference type="RefSeq" id="XP_014258331.1">
    <property type="nucleotide sequence ID" value="XM_014402845.1"/>
</dbReference>